<dbReference type="RefSeq" id="WP_067858431.1">
    <property type="nucleotide sequence ID" value="NZ_CP011502.1"/>
</dbReference>
<keyword evidence="1 5" id="KW-0597">Phosphoprotein</keyword>
<evidence type="ECO:0000256" key="2">
    <source>
        <dbReference type="ARBA" id="ARBA00023015"/>
    </source>
</evidence>
<dbReference type="Pfam" id="PF00072">
    <property type="entry name" value="Response_reg"/>
    <property type="match status" value="1"/>
</dbReference>
<feature type="domain" description="Response regulatory" evidence="7">
    <location>
        <begin position="8"/>
        <end position="124"/>
    </location>
</feature>
<feature type="modified residue" description="4-aspartylphosphate" evidence="5">
    <location>
        <position position="59"/>
    </location>
</feature>
<accession>A0A0U4C2J3</accession>
<dbReference type="SUPFAM" id="SSF52172">
    <property type="entry name" value="CheY-like"/>
    <property type="match status" value="1"/>
</dbReference>
<organism evidence="8 9">
    <name type="scientific">Aeromicrobium erythreum</name>
    <dbReference type="NCBI Taxonomy" id="2041"/>
    <lineage>
        <taxon>Bacteria</taxon>
        <taxon>Bacillati</taxon>
        <taxon>Actinomycetota</taxon>
        <taxon>Actinomycetes</taxon>
        <taxon>Propionibacteriales</taxon>
        <taxon>Nocardioidaceae</taxon>
        <taxon>Aeromicrobium</taxon>
    </lineage>
</organism>
<dbReference type="SUPFAM" id="SSF46894">
    <property type="entry name" value="C-terminal effector domain of the bipartite response regulators"/>
    <property type="match status" value="1"/>
</dbReference>
<keyword evidence="4" id="KW-0804">Transcription</keyword>
<evidence type="ECO:0000256" key="3">
    <source>
        <dbReference type="ARBA" id="ARBA00023125"/>
    </source>
</evidence>
<dbReference type="GO" id="GO:0003677">
    <property type="term" value="F:DNA binding"/>
    <property type="evidence" value="ECO:0007669"/>
    <property type="project" value="UniProtKB-KW"/>
</dbReference>
<dbReference type="AlphaFoldDB" id="A0A0U4C2J3"/>
<dbReference type="CDD" id="cd06170">
    <property type="entry name" value="LuxR_C_like"/>
    <property type="match status" value="1"/>
</dbReference>
<dbReference type="InterPro" id="IPR000792">
    <property type="entry name" value="Tscrpt_reg_LuxR_C"/>
</dbReference>
<keyword evidence="2" id="KW-0805">Transcription regulation</keyword>
<keyword evidence="9" id="KW-1185">Reference proteome</keyword>
<dbReference type="PATRIC" id="fig|2041.4.peg.2273"/>
<dbReference type="Proteomes" id="UP000067689">
    <property type="component" value="Chromosome"/>
</dbReference>
<evidence type="ECO:0000259" key="6">
    <source>
        <dbReference type="PROSITE" id="PS50043"/>
    </source>
</evidence>
<dbReference type="InterPro" id="IPR011006">
    <property type="entry name" value="CheY-like_superfamily"/>
</dbReference>
<reference evidence="8 9" key="1">
    <citation type="journal article" date="1991" name="Int. J. Syst. Bacteriol.">
        <title>Description of the erythromycin-producing bacterium Arthrobacter sp. strain NRRL B-3381 as Aeromicrobium erythreum gen. nov., sp. nov.</title>
        <authorList>
            <person name="Miller E.S."/>
            <person name="Woese C.R."/>
            <person name="Brenner S."/>
        </authorList>
    </citation>
    <scope>NUCLEOTIDE SEQUENCE [LARGE SCALE GENOMIC DNA]</scope>
    <source>
        <strain evidence="8 9">AR18</strain>
    </source>
</reference>
<evidence type="ECO:0000256" key="1">
    <source>
        <dbReference type="ARBA" id="ARBA00022553"/>
    </source>
</evidence>
<dbReference type="InterPro" id="IPR016032">
    <property type="entry name" value="Sig_transdc_resp-reg_C-effctor"/>
</dbReference>
<dbReference type="GO" id="GO:0006355">
    <property type="term" value="P:regulation of DNA-templated transcription"/>
    <property type="evidence" value="ECO:0007669"/>
    <property type="project" value="InterPro"/>
</dbReference>
<dbReference type="InterPro" id="IPR058245">
    <property type="entry name" value="NreC/VraR/RcsB-like_REC"/>
</dbReference>
<dbReference type="PANTHER" id="PTHR43214:SF24">
    <property type="entry name" value="TRANSCRIPTIONAL REGULATORY PROTEIN NARL-RELATED"/>
    <property type="match status" value="1"/>
</dbReference>
<dbReference type="InterPro" id="IPR001789">
    <property type="entry name" value="Sig_transdc_resp-reg_receiver"/>
</dbReference>
<dbReference type="STRING" id="2041.AERYTH_10865"/>
<dbReference type="SMART" id="SM00448">
    <property type="entry name" value="REC"/>
    <property type="match status" value="1"/>
</dbReference>
<dbReference type="KEGG" id="aer:AERYTH_10865"/>
<evidence type="ECO:0000256" key="4">
    <source>
        <dbReference type="ARBA" id="ARBA00023163"/>
    </source>
</evidence>
<dbReference type="EMBL" id="CP011502">
    <property type="protein sequence ID" value="ALX05167.1"/>
    <property type="molecule type" value="Genomic_DNA"/>
</dbReference>
<keyword evidence="3" id="KW-0238">DNA-binding</keyword>
<proteinExistence type="predicted"/>
<evidence type="ECO:0000313" key="9">
    <source>
        <dbReference type="Proteomes" id="UP000067689"/>
    </source>
</evidence>
<dbReference type="PROSITE" id="PS00622">
    <property type="entry name" value="HTH_LUXR_1"/>
    <property type="match status" value="1"/>
</dbReference>
<sequence>MSDPTPIRVLLVDDQELIRAGFSMILEIEDHIEVVGEARDGDEAQRQVAALSPDVVLMDVQMPGTDGIAATERIVAEHPDTRVLILTTFDDDEYLFAALQAGASGFLLKNCPPEDLVSAIGLAAQGHGLLAPEVTRRVIARSTGRARHDATVLDDLTDRERDVLRALARGLSNAEIAAEMYVSSATVKSHVSRILTKLGARDRVQAVIVAFESGLMDD</sequence>
<protein>
    <submittedName>
        <fullName evidence="8">LuxR family transcriptional regulator</fullName>
    </submittedName>
</protein>
<dbReference type="CDD" id="cd17535">
    <property type="entry name" value="REC_NarL-like"/>
    <property type="match status" value="1"/>
</dbReference>
<dbReference type="InterPro" id="IPR039420">
    <property type="entry name" value="WalR-like"/>
</dbReference>
<dbReference type="PROSITE" id="PS50043">
    <property type="entry name" value="HTH_LUXR_2"/>
    <property type="match status" value="1"/>
</dbReference>
<dbReference type="PRINTS" id="PR00038">
    <property type="entry name" value="HTHLUXR"/>
</dbReference>
<evidence type="ECO:0000313" key="8">
    <source>
        <dbReference type="EMBL" id="ALX05167.1"/>
    </source>
</evidence>
<gene>
    <name evidence="8" type="ORF">AERYTH_10865</name>
</gene>
<dbReference type="GO" id="GO:0000160">
    <property type="term" value="P:phosphorelay signal transduction system"/>
    <property type="evidence" value="ECO:0007669"/>
    <property type="project" value="InterPro"/>
</dbReference>
<name>A0A0U4C2J3_9ACTN</name>
<dbReference type="Pfam" id="PF00196">
    <property type="entry name" value="GerE"/>
    <property type="match status" value="1"/>
</dbReference>
<dbReference type="SMART" id="SM00421">
    <property type="entry name" value="HTH_LUXR"/>
    <property type="match status" value="1"/>
</dbReference>
<dbReference type="Gene3D" id="3.40.50.2300">
    <property type="match status" value="1"/>
</dbReference>
<feature type="domain" description="HTH luxR-type" evidence="6">
    <location>
        <begin position="149"/>
        <end position="214"/>
    </location>
</feature>
<dbReference type="PANTHER" id="PTHR43214">
    <property type="entry name" value="TWO-COMPONENT RESPONSE REGULATOR"/>
    <property type="match status" value="1"/>
</dbReference>
<dbReference type="PROSITE" id="PS50110">
    <property type="entry name" value="RESPONSE_REGULATORY"/>
    <property type="match status" value="1"/>
</dbReference>
<evidence type="ECO:0000259" key="7">
    <source>
        <dbReference type="PROSITE" id="PS50110"/>
    </source>
</evidence>
<dbReference type="OrthoDB" id="9808843at2"/>
<evidence type="ECO:0000256" key="5">
    <source>
        <dbReference type="PROSITE-ProRule" id="PRU00169"/>
    </source>
</evidence>